<dbReference type="InterPro" id="IPR006260">
    <property type="entry name" value="TonB/TolA_C"/>
</dbReference>
<keyword evidence="15" id="KW-1185">Reference proteome</keyword>
<keyword evidence="3" id="KW-0813">Transport</keyword>
<evidence type="ECO:0000256" key="5">
    <source>
        <dbReference type="ARBA" id="ARBA00022519"/>
    </source>
</evidence>
<dbReference type="PANTHER" id="PTHR33446">
    <property type="entry name" value="PROTEIN TONB-RELATED"/>
    <property type="match status" value="1"/>
</dbReference>
<proteinExistence type="inferred from homology"/>
<dbReference type="Gene3D" id="2.20.110.10">
    <property type="entry name" value="Histone H3 K4-specific methyltransferase SET7/9 N-terminal domain"/>
    <property type="match status" value="1"/>
</dbReference>
<keyword evidence="5" id="KW-0997">Cell inner membrane</keyword>
<dbReference type="InterPro" id="IPR051045">
    <property type="entry name" value="TonB-dependent_transducer"/>
</dbReference>
<sequence length="246" mass="27575">MKVCLTFVLTCFCAGLLAQTKTIKSINPELNIKETYTVLKANPEIKDGGYKATNAYNNSVICDGFYKNNLRDSLWIFYGYQGKISAEGSFKEGKRVGIWKMYGFDKEMKAEYDFTSGRLIYLKQNDKEKDALYDVITNEGITKQKLEHPPIFLGGEGAIIKSYVQNIKYPAIARENNVKGKVIIGITINQDGIVTGYRVKQFVGSGCDEEALRAVKLIYGDWLPGILNGVPVKVEYDMPVNFTLAN</sequence>
<evidence type="ECO:0000256" key="6">
    <source>
        <dbReference type="ARBA" id="ARBA00022692"/>
    </source>
</evidence>
<keyword evidence="8" id="KW-1133">Transmembrane helix</keyword>
<feature type="signal peptide" evidence="10">
    <location>
        <begin position="1"/>
        <end position="18"/>
    </location>
</feature>
<dbReference type="GO" id="GO:0098797">
    <property type="term" value="C:plasma membrane protein complex"/>
    <property type="evidence" value="ECO:0007669"/>
    <property type="project" value="TreeGrafter"/>
</dbReference>
<keyword evidence="10" id="KW-0732">Signal</keyword>
<feature type="domain" description="TonB C-terminal" evidence="11">
    <location>
        <begin position="154"/>
        <end position="246"/>
    </location>
</feature>
<evidence type="ECO:0000313" key="14">
    <source>
        <dbReference type="Proteomes" id="UP000297248"/>
    </source>
</evidence>
<keyword evidence="9" id="KW-0472">Membrane</keyword>
<keyword evidence="4" id="KW-1003">Cell membrane</keyword>
<evidence type="ECO:0000256" key="1">
    <source>
        <dbReference type="ARBA" id="ARBA00004383"/>
    </source>
</evidence>
<dbReference type="SUPFAM" id="SSF74653">
    <property type="entry name" value="TolA/TonB C-terminal domain"/>
    <property type="match status" value="1"/>
</dbReference>
<name>A0A4Y8ADB2_9SPHI</name>
<dbReference type="NCBIfam" id="TIGR01352">
    <property type="entry name" value="tonB_Cterm"/>
    <property type="match status" value="1"/>
</dbReference>
<dbReference type="RefSeq" id="WP_134336163.1">
    <property type="nucleotide sequence ID" value="NZ_BMCZ01000003.1"/>
</dbReference>
<dbReference type="EMBL" id="JACIEG010000005">
    <property type="protein sequence ID" value="MBB3970168.1"/>
    <property type="molecule type" value="Genomic_DNA"/>
</dbReference>
<gene>
    <name evidence="13" type="ORF">E2R65_09005</name>
    <name evidence="12" type="ORF">GGR35_002784</name>
</gene>
<evidence type="ECO:0000256" key="10">
    <source>
        <dbReference type="SAM" id="SignalP"/>
    </source>
</evidence>
<dbReference type="GO" id="GO:0031992">
    <property type="term" value="F:energy transducer activity"/>
    <property type="evidence" value="ECO:0007669"/>
    <property type="project" value="TreeGrafter"/>
</dbReference>
<evidence type="ECO:0000256" key="3">
    <source>
        <dbReference type="ARBA" id="ARBA00022448"/>
    </source>
</evidence>
<reference evidence="13" key="2">
    <citation type="submission" date="2019-03" db="EMBL/GenBank/DDBJ databases">
        <authorList>
            <person name="Yan Y.-Q."/>
            <person name="Du Z.-J."/>
        </authorList>
    </citation>
    <scope>NUCLEOTIDE SEQUENCE</scope>
    <source>
        <strain evidence="13">PP-F2FG21</strain>
    </source>
</reference>
<evidence type="ECO:0000313" key="13">
    <source>
        <dbReference type="EMBL" id="TEW66553.1"/>
    </source>
</evidence>
<dbReference type="Pfam" id="PF03544">
    <property type="entry name" value="TonB_C"/>
    <property type="match status" value="1"/>
</dbReference>
<comment type="subcellular location">
    <subcellularLocation>
        <location evidence="1">Cell inner membrane</location>
        <topology evidence="1">Single-pass membrane protein</topology>
        <orientation evidence="1">Periplasmic side</orientation>
    </subcellularLocation>
</comment>
<dbReference type="OrthoDB" id="1039448at2"/>
<dbReference type="GO" id="GO:0015031">
    <property type="term" value="P:protein transport"/>
    <property type="evidence" value="ECO:0007669"/>
    <property type="project" value="UniProtKB-KW"/>
</dbReference>
<dbReference type="AlphaFoldDB" id="A0A4Y8ADB2"/>
<dbReference type="Gene3D" id="3.30.1150.10">
    <property type="match status" value="1"/>
</dbReference>
<evidence type="ECO:0000256" key="8">
    <source>
        <dbReference type="ARBA" id="ARBA00022989"/>
    </source>
</evidence>
<evidence type="ECO:0000256" key="2">
    <source>
        <dbReference type="ARBA" id="ARBA00006555"/>
    </source>
</evidence>
<evidence type="ECO:0000313" key="12">
    <source>
        <dbReference type="EMBL" id="MBB3970168.1"/>
    </source>
</evidence>
<dbReference type="GO" id="GO:0055085">
    <property type="term" value="P:transmembrane transport"/>
    <property type="evidence" value="ECO:0007669"/>
    <property type="project" value="InterPro"/>
</dbReference>
<evidence type="ECO:0000256" key="9">
    <source>
        <dbReference type="ARBA" id="ARBA00023136"/>
    </source>
</evidence>
<dbReference type="PROSITE" id="PS52015">
    <property type="entry name" value="TONB_CTD"/>
    <property type="match status" value="1"/>
</dbReference>
<evidence type="ECO:0000256" key="7">
    <source>
        <dbReference type="ARBA" id="ARBA00022927"/>
    </source>
</evidence>
<evidence type="ECO:0000313" key="15">
    <source>
        <dbReference type="Proteomes" id="UP000583101"/>
    </source>
</evidence>
<reference evidence="13 14" key="1">
    <citation type="journal article" date="2016" name="Int. J. Syst. Evol. Microbiol.">
        <title>Proposal of Mucilaginibacter phyllosphaerae sp. nov. isolated from the phyllosphere of Galium album.</title>
        <authorList>
            <person name="Aydogan E.L."/>
            <person name="Busse H.J."/>
            <person name="Moser G."/>
            <person name="Muller C."/>
            <person name="Kampfer P."/>
            <person name="Glaeser S.P."/>
        </authorList>
    </citation>
    <scope>NUCLEOTIDE SEQUENCE [LARGE SCALE GENOMIC DNA]</scope>
    <source>
        <strain evidence="13 14">PP-F2FG21</strain>
    </source>
</reference>
<dbReference type="EMBL" id="SNQG01000003">
    <property type="protein sequence ID" value="TEW66553.1"/>
    <property type="molecule type" value="Genomic_DNA"/>
</dbReference>
<comment type="similarity">
    <text evidence="2">Belongs to the TonB family.</text>
</comment>
<protein>
    <submittedName>
        <fullName evidence="13">Energy transducer TonB</fullName>
    </submittedName>
    <submittedName>
        <fullName evidence="12">TonB family protein</fullName>
    </submittedName>
</protein>
<keyword evidence="6" id="KW-0812">Transmembrane</keyword>
<feature type="chain" id="PRO_5044616483" evidence="10">
    <location>
        <begin position="19"/>
        <end position="246"/>
    </location>
</feature>
<dbReference type="Proteomes" id="UP000583101">
    <property type="component" value="Unassembled WGS sequence"/>
</dbReference>
<evidence type="ECO:0000256" key="4">
    <source>
        <dbReference type="ARBA" id="ARBA00022475"/>
    </source>
</evidence>
<dbReference type="PANTHER" id="PTHR33446:SF2">
    <property type="entry name" value="PROTEIN TONB"/>
    <property type="match status" value="1"/>
</dbReference>
<reference evidence="12 15" key="3">
    <citation type="submission" date="2020-08" db="EMBL/GenBank/DDBJ databases">
        <title>Genomic Encyclopedia of Type Strains, Phase IV (KMG-IV): sequencing the most valuable type-strain genomes for metagenomic binning, comparative biology and taxonomic classification.</title>
        <authorList>
            <person name="Goeker M."/>
        </authorList>
    </citation>
    <scope>NUCLEOTIDE SEQUENCE [LARGE SCALE GENOMIC DNA]</scope>
    <source>
        <strain evidence="12 15">DSM 100995</strain>
    </source>
</reference>
<dbReference type="Proteomes" id="UP000297248">
    <property type="component" value="Unassembled WGS sequence"/>
</dbReference>
<accession>A0A4Y8ADB2</accession>
<keyword evidence="7" id="KW-0653">Protein transport</keyword>
<evidence type="ECO:0000259" key="11">
    <source>
        <dbReference type="PROSITE" id="PS52015"/>
    </source>
</evidence>
<dbReference type="InterPro" id="IPR037682">
    <property type="entry name" value="TonB_C"/>
</dbReference>
<organism evidence="13 14">
    <name type="scientific">Mucilaginibacter phyllosphaerae</name>
    <dbReference type="NCBI Taxonomy" id="1812349"/>
    <lineage>
        <taxon>Bacteria</taxon>
        <taxon>Pseudomonadati</taxon>
        <taxon>Bacteroidota</taxon>
        <taxon>Sphingobacteriia</taxon>
        <taxon>Sphingobacteriales</taxon>
        <taxon>Sphingobacteriaceae</taxon>
        <taxon>Mucilaginibacter</taxon>
    </lineage>
</organism>
<dbReference type="SUPFAM" id="SSF82185">
    <property type="entry name" value="Histone H3 K4-specific methyltransferase SET7/9 N-terminal domain"/>
    <property type="match status" value="1"/>
</dbReference>
<comment type="caution">
    <text evidence="13">The sequence shown here is derived from an EMBL/GenBank/DDBJ whole genome shotgun (WGS) entry which is preliminary data.</text>
</comment>